<evidence type="ECO:0000313" key="5">
    <source>
        <dbReference type="EMBL" id="KFX50673.1"/>
    </source>
</evidence>
<dbReference type="PRINTS" id="PR00420">
    <property type="entry name" value="RNGMNOXGNASE"/>
</dbReference>
<dbReference type="AlphaFoldDB" id="A0A093XZJ2"/>
<dbReference type="SUPFAM" id="SSF51905">
    <property type="entry name" value="FAD/NAD(P)-binding domain"/>
    <property type="match status" value="1"/>
</dbReference>
<feature type="domain" description="FAD-binding" evidence="4">
    <location>
        <begin position="6"/>
        <end position="344"/>
    </location>
</feature>
<reference evidence="5" key="1">
    <citation type="journal article" date="2014" name="PLoS Genet.">
        <title>Signature Gene Expression Reveals Novel Clues to the Molecular Mechanisms of Dimorphic Transition in Penicillium marneffei.</title>
        <authorList>
            <person name="Yang E."/>
            <person name="Wang G."/>
            <person name="Cai J."/>
            <person name="Woo P.C."/>
            <person name="Lau S.K."/>
            <person name="Yuen K.-Y."/>
            <person name="Chow W.-N."/>
            <person name="Lin X."/>
        </authorList>
    </citation>
    <scope>NUCLEOTIDE SEQUENCE [LARGE SCALE GENOMIC DNA]</scope>
    <source>
        <strain evidence="5">PM1</strain>
    </source>
</reference>
<proteinExistence type="predicted"/>
<organism evidence="5">
    <name type="scientific">Talaromyces marneffei PM1</name>
    <dbReference type="NCBI Taxonomy" id="1077442"/>
    <lineage>
        <taxon>Eukaryota</taxon>
        <taxon>Fungi</taxon>
        <taxon>Dikarya</taxon>
        <taxon>Ascomycota</taxon>
        <taxon>Pezizomycotina</taxon>
        <taxon>Eurotiomycetes</taxon>
        <taxon>Eurotiomycetidae</taxon>
        <taxon>Eurotiales</taxon>
        <taxon>Trichocomaceae</taxon>
        <taxon>Talaromyces</taxon>
        <taxon>Talaromyces sect. Talaromyces</taxon>
    </lineage>
</organism>
<accession>A0A093XZJ2</accession>
<dbReference type="GO" id="GO:0019622">
    <property type="term" value="P:3-(3-hydroxy)phenylpropionate catabolic process"/>
    <property type="evidence" value="ECO:0007669"/>
    <property type="project" value="TreeGrafter"/>
</dbReference>
<dbReference type="HOGENOM" id="CLU_009665_2_2_1"/>
<dbReference type="Gene3D" id="3.50.50.60">
    <property type="entry name" value="FAD/NAD(P)-binding domain"/>
    <property type="match status" value="1"/>
</dbReference>
<keyword evidence="5" id="KW-0503">Monooxygenase</keyword>
<dbReference type="InterPro" id="IPR050631">
    <property type="entry name" value="PheA/TfdB_FAD_monoxygenase"/>
</dbReference>
<evidence type="ECO:0000256" key="1">
    <source>
        <dbReference type="ARBA" id="ARBA00022630"/>
    </source>
</evidence>
<dbReference type="PANTHER" id="PTHR43476">
    <property type="entry name" value="3-(3-HYDROXY-PHENYL)PROPIONATE/3-HYDROXYCINNAMIC ACID HYDROXYLASE"/>
    <property type="match status" value="1"/>
</dbReference>
<evidence type="ECO:0000259" key="4">
    <source>
        <dbReference type="Pfam" id="PF01494"/>
    </source>
</evidence>
<comment type="caution">
    <text evidence="5">The sequence shown here is derived from an EMBL/GenBank/DDBJ whole genome shotgun (WGS) entry which is preliminary data.</text>
</comment>
<sequence length="410" mass="46228">MAKPFVLIVGAGPSGVLLAIMLGKQGIPVKLLEMANELDDRPRAAHYAPVAVMELQRAGVFEDIKAAGGFFPDGVCWRKLHGDILTTLYSPKPEDVEHPLICLPLNQLNGILRKHLDQIPAVELLFNHKVTDLGQDENAAWVTVETPEGEKTFTADYIVGCDGANSLVRRKLFGDLNFPGFTWDEQIVATNREFQIYYPFEKYGFTIDSSFIIHPEHWYMAARITTDGMWRVSYGELPGLSFEELKERQPMKFKTMLPGNPEPEDYRMVNFSPYKIHQRLAESMRVGRFLLAADAAHLCNPFGGLGLTGGIVDIGNLYDCLYGIYKGYAGDSILDLYNKVRREKYNDIINPVSSENIRRLFDQDPDLALEEDEFLKMLKRGESDPSALKGLQAAAMALQYDFTKHYHNNP</sequence>
<dbReference type="Gene3D" id="3.30.70.2450">
    <property type="match status" value="1"/>
</dbReference>
<dbReference type="GO" id="GO:0071949">
    <property type="term" value="F:FAD binding"/>
    <property type="evidence" value="ECO:0007669"/>
    <property type="project" value="InterPro"/>
</dbReference>
<dbReference type="InterPro" id="IPR036188">
    <property type="entry name" value="FAD/NAD-bd_sf"/>
</dbReference>
<protein>
    <submittedName>
        <fullName evidence="5">Para-nitrophenol 4-monooxygenase</fullName>
    </submittedName>
</protein>
<dbReference type="eggNOG" id="KOG2614">
    <property type="taxonomic scope" value="Eukaryota"/>
</dbReference>
<name>A0A093XZJ2_TALMA</name>
<keyword evidence="3" id="KW-0560">Oxidoreductase</keyword>
<dbReference type="Pfam" id="PF01494">
    <property type="entry name" value="FAD_binding_3"/>
    <property type="match status" value="1"/>
</dbReference>
<keyword evidence="2" id="KW-0274">FAD</keyword>
<gene>
    <name evidence="5" type="ORF">GQ26_0073290</name>
</gene>
<evidence type="ECO:0000256" key="3">
    <source>
        <dbReference type="ARBA" id="ARBA00023002"/>
    </source>
</evidence>
<dbReference type="EMBL" id="JPOX01000007">
    <property type="protein sequence ID" value="KFX50673.1"/>
    <property type="molecule type" value="Genomic_DNA"/>
</dbReference>
<keyword evidence="1" id="KW-0285">Flavoprotein</keyword>
<dbReference type="PANTHER" id="PTHR43476:SF3">
    <property type="entry name" value="FAD-BINDING MONOOXYGENASE"/>
    <property type="match status" value="1"/>
</dbReference>
<evidence type="ECO:0000256" key="2">
    <source>
        <dbReference type="ARBA" id="ARBA00022827"/>
    </source>
</evidence>
<dbReference type="InterPro" id="IPR002938">
    <property type="entry name" value="FAD-bd"/>
</dbReference>
<dbReference type="GO" id="GO:0008688">
    <property type="term" value="F:3-(3-hydroxyphenyl)propionate hydroxylase activity"/>
    <property type="evidence" value="ECO:0007669"/>
    <property type="project" value="TreeGrafter"/>
</dbReference>